<keyword evidence="2" id="KW-1185">Reference proteome</keyword>
<dbReference type="Proteomes" id="UP001056120">
    <property type="component" value="Linkage Group LG07"/>
</dbReference>
<name>A0ACB9ISG1_9ASTR</name>
<proteinExistence type="predicted"/>
<gene>
    <name evidence="1" type="ORF">L1987_20389</name>
</gene>
<evidence type="ECO:0000313" key="1">
    <source>
        <dbReference type="EMBL" id="KAI3810767.1"/>
    </source>
</evidence>
<evidence type="ECO:0000313" key="2">
    <source>
        <dbReference type="Proteomes" id="UP001056120"/>
    </source>
</evidence>
<organism evidence="1 2">
    <name type="scientific">Smallanthus sonchifolius</name>
    <dbReference type="NCBI Taxonomy" id="185202"/>
    <lineage>
        <taxon>Eukaryota</taxon>
        <taxon>Viridiplantae</taxon>
        <taxon>Streptophyta</taxon>
        <taxon>Embryophyta</taxon>
        <taxon>Tracheophyta</taxon>
        <taxon>Spermatophyta</taxon>
        <taxon>Magnoliopsida</taxon>
        <taxon>eudicotyledons</taxon>
        <taxon>Gunneridae</taxon>
        <taxon>Pentapetalae</taxon>
        <taxon>asterids</taxon>
        <taxon>campanulids</taxon>
        <taxon>Asterales</taxon>
        <taxon>Asteraceae</taxon>
        <taxon>Asteroideae</taxon>
        <taxon>Heliantheae alliance</taxon>
        <taxon>Millerieae</taxon>
        <taxon>Smallanthus</taxon>
    </lineage>
</organism>
<sequence length="105" mass="10925">MNSAVASHNSFPRISFMDLRSSTLSEDISNSLAGSNLHVFTLAELKLISQSLSSSNFLGEGGFGPIHEGCIDDTFRPTPGFSGSGLRSFGIKQGDGAGRSSGAEV</sequence>
<dbReference type="EMBL" id="CM042024">
    <property type="protein sequence ID" value="KAI3810767.1"/>
    <property type="molecule type" value="Genomic_DNA"/>
</dbReference>
<comment type="caution">
    <text evidence="1">The sequence shown here is derived from an EMBL/GenBank/DDBJ whole genome shotgun (WGS) entry which is preliminary data.</text>
</comment>
<reference evidence="1 2" key="2">
    <citation type="journal article" date="2022" name="Mol. Ecol. Resour.">
        <title>The genomes of chicory, endive, great burdock and yacon provide insights into Asteraceae paleo-polyploidization history and plant inulin production.</title>
        <authorList>
            <person name="Fan W."/>
            <person name="Wang S."/>
            <person name="Wang H."/>
            <person name="Wang A."/>
            <person name="Jiang F."/>
            <person name="Liu H."/>
            <person name="Zhao H."/>
            <person name="Xu D."/>
            <person name="Zhang Y."/>
        </authorList>
    </citation>
    <scope>NUCLEOTIDE SEQUENCE [LARGE SCALE GENOMIC DNA]</scope>
    <source>
        <strain evidence="2">cv. Yunnan</strain>
        <tissue evidence="1">Leaves</tissue>
    </source>
</reference>
<accession>A0ACB9ISG1</accession>
<reference evidence="2" key="1">
    <citation type="journal article" date="2022" name="Mol. Ecol. Resour.">
        <title>The genomes of chicory, endive, great burdock and yacon provide insights into Asteraceae palaeo-polyploidization history and plant inulin production.</title>
        <authorList>
            <person name="Fan W."/>
            <person name="Wang S."/>
            <person name="Wang H."/>
            <person name="Wang A."/>
            <person name="Jiang F."/>
            <person name="Liu H."/>
            <person name="Zhao H."/>
            <person name="Xu D."/>
            <person name="Zhang Y."/>
        </authorList>
    </citation>
    <scope>NUCLEOTIDE SEQUENCE [LARGE SCALE GENOMIC DNA]</scope>
    <source>
        <strain evidence="2">cv. Yunnan</strain>
    </source>
</reference>
<protein>
    <submittedName>
        <fullName evidence="1">Uncharacterized protein</fullName>
    </submittedName>
</protein>